<gene>
    <name evidence="1" type="ORF">FNK824_LOCUS15753</name>
</gene>
<dbReference type="EMBL" id="CAJOBE010002318">
    <property type="protein sequence ID" value="CAF3814139.1"/>
    <property type="molecule type" value="Genomic_DNA"/>
</dbReference>
<evidence type="ECO:0000313" key="2">
    <source>
        <dbReference type="Proteomes" id="UP000663874"/>
    </source>
</evidence>
<organism evidence="1 2">
    <name type="scientific">Rotaria sordida</name>
    <dbReference type="NCBI Taxonomy" id="392033"/>
    <lineage>
        <taxon>Eukaryota</taxon>
        <taxon>Metazoa</taxon>
        <taxon>Spiralia</taxon>
        <taxon>Gnathifera</taxon>
        <taxon>Rotifera</taxon>
        <taxon>Eurotatoria</taxon>
        <taxon>Bdelloidea</taxon>
        <taxon>Philodinida</taxon>
        <taxon>Philodinidae</taxon>
        <taxon>Rotaria</taxon>
    </lineage>
</organism>
<accession>A0A819C630</accession>
<evidence type="ECO:0000313" key="1">
    <source>
        <dbReference type="EMBL" id="CAF3814139.1"/>
    </source>
</evidence>
<protein>
    <submittedName>
        <fullName evidence="1">Uncharacterized protein</fullName>
    </submittedName>
</protein>
<proteinExistence type="predicted"/>
<comment type="caution">
    <text evidence="1">The sequence shown here is derived from an EMBL/GenBank/DDBJ whole genome shotgun (WGS) entry which is preliminary data.</text>
</comment>
<dbReference type="Proteomes" id="UP000663874">
    <property type="component" value="Unassembled WGS sequence"/>
</dbReference>
<sequence length="230" mass="27508">MPLKPYQIYTIDETTSADLVEKLIVQAKRTFIVTLFPYDDDQFHTHYLQIELIQNKRSILINIEFFLGHNLLLPQIDRLLSAIFHPSKLIQIWGKLSNRFTYDYDFNLIYSQQNNIHTCHFINIQHDFQIWYKNTFQNKINDDQTFDFHKIDGNGQLRLRSYCPLNCSSDDQWSLQDAIKDTFKENLDHTNFHIYKCIAIAKLATVINEKWNYANIQDYIKINHLKQKNE</sequence>
<reference evidence="1" key="1">
    <citation type="submission" date="2021-02" db="EMBL/GenBank/DDBJ databases">
        <authorList>
            <person name="Nowell W R."/>
        </authorList>
    </citation>
    <scope>NUCLEOTIDE SEQUENCE</scope>
</reference>
<name>A0A819C630_9BILA</name>
<dbReference type="AlphaFoldDB" id="A0A819C630"/>